<dbReference type="Gene3D" id="1.10.8.10">
    <property type="entry name" value="DNA helicase RuvA subunit, C-terminal domain"/>
    <property type="match status" value="1"/>
</dbReference>
<sequence length="848" mass="94086">MQRTSQRLGQYTIVKTLGEGSFGKVKLAVHQVSGQKVALKIISRRKLVTRDMAGRIEREIQYLQLLRHPHIIKLYTVITTNSEIIMVLEYAGGELFDYIVQHGKMPEDKARKFFQQIVCAVEYCHRHKIVHRDLKPENLLLDEKLNVKIADFGLSNIMTDGNFLKTSCGSPNYAAPEVISGKLYAGPEVDVWSCGVILYVLLVGRLPFDDEYIPTLFKKIASGNYSIPNYLSQGAVSLIKKMLVVNPVHRITVGEIRQDPWFNKDLASYLQLPPEEFFDTGVDPNKAIDPRSLGPSKPAAVVQKLHETVVGKLGKTMGYAKNDVQEALARDEPSAIKDAYLIVRENQIMKENPLLSQETTLQPFFAQSPPTYEHNMPSSPIAAMTSRPLVIQPADLDRARHGSTSSSQINDVRSPVSTIGVLPSSLPEFHQAYMKGHPKPHMPTTIEHPHETSSPSEQSNEQKAATARRLKPHSRTSGVEKGMHKPEAMTPLPSKKPRPTKWQFGIRSRNQPAEAMLAIYKALKAMGADWEVPKTRKPGGGSRSRSRSRSRNSRGRGRSRSRSESRSRSSSVSSQSSGYRERPSSRTSSGRSASPSSREPLSVRNSTDTPSPSRGRQRRHYNQHNDWGYSIPEDPWVINARFKKEGMFPPGVLHPSSTHSSRVDLHNSANLQRRISRNNSHTSLNADAAASASFAGPGSRQPSEAADGAEADRYPEADEAVWVYVSIQLYSIERDFFLVDFKCAGYERLVHNLIREIKTVSAIGSSNVSVHGGLEDDDFGEGAGYEWRRLGDGESWEGGSDVGSGRGALRERDEVVGAGRAQGEKRATSPFPFLDVASRLIIQLAEGD</sequence>
<comment type="catalytic activity">
    <reaction evidence="12">
        <text>L-seryl-[protein] + ATP = O-phospho-L-seryl-[protein] + ADP + H(+)</text>
        <dbReference type="Rhea" id="RHEA:17989"/>
        <dbReference type="Rhea" id="RHEA-COMP:9863"/>
        <dbReference type="Rhea" id="RHEA-COMP:11604"/>
        <dbReference type="ChEBI" id="CHEBI:15378"/>
        <dbReference type="ChEBI" id="CHEBI:29999"/>
        <dbReference type="ChEBI" id="CHEBI:30616"/>
        <dbReference type="ChEBI" id="CHEBI:83421"/>
        <dbReference type="ChEBI" id="CHEBI:456216"/>
        <dbReference type="EC" id="2.7.11.1"/>
    </reaction>
</comment>
<dbReference type="FunFam" id="3.30.200.20:FF:000236">
    <property type="entry name" value="Non-specific serine/threonine protein kinase"/>
    <property type="match status" value="1"/>
</dbReference>
<keyword evidence="9" id="KW-0539">Nucleus</keyword>
<keyword evidence="8 13" id="KW-0067">ATP-binding</keyword>
<evidence type="ECO:0000256" key="6">
    <source>
        <dbReference type="ARBA" id="ARBA00022741"/>
    </source>
</evidence>
<evidence type="ECO:0000313" key="16">
    <source>
        <dbReference type="EMBL" id="OCL11203.1"/>
    </source>
</evidence>
<dbReference type="AlphaFoldDB" id="A0A8E2F767"/>
<dbReference type="GO" id="GO:0035556">
    <property type="term" value="P:intracellular signal transduction"/>
    <property type="evidence" value="ECO:0007669"/>
    <property type="project" value="TreeGrafter"/>
</dbReference>
<dbReference type="OrthoDB" id="193931at2759"/>
<dbReference type="Proteomes" id="UP000250140">
    <property type="component" value="Unassembled WGS sequence"/>
</dbReference>
<dbReference type="InterPro" id="IPR028375">
    <property type="entry name" value="KA1/Ssp2_C"/>
</dbReference>
<feature type="compositionally biased region" description="Polar residues" evidence="14">
    <location>
        <begin position="603"/>
        <end position="614"/>
    </location>
</feature>
<dbReference type="SUPFAM" id="SSF56112">
    <property type="entry name" value="Protein kinase-like (PK-like)"/>
    <property type="match status" value="1"/>
</dbReference>
<evidence type="ECO:0000256" key="8">
    <source>
        <dbReference type="ARBA" id="ARBA00022840"/>
    </source>
</evidence>
<dbReference type="FunFam" id="1.10.8.10:FF:000069">
    <property type="entry name" value="Non-specific serine/threonine protein kinase"/>
    <property type="match status" value="1"/>
</dbReference>
<dbReference type="GO" id="GO:0005524">
    <property type="term" value="F:ATP binding"/>
    <property type="evidence" value="ECO:0007669"/>
    <property type="project" value="UniProtKB-UniRule"/>
</dbReference>
<feature type="compositionally biased region" description="Basic residues" evidence="14">
    <location>
        <begin position="544"/>
        <end position="560"/>
    </location>
</feature>
<dbReference type="CDD" id="cd14334">
    <property type="entry name" value="UBA_SNF1_fungi"/>
    <property type="match status" value="1"/>
</dbReference>
<keyword evidence="5" id="KW-0808">Transferase</keyword>
<dbReference type="GO" id="GO:0004674">
    <property type="term" value="F:protein serine/threonine kinase activity"/>
    <property type="evidence" value="ECO:0007669"/>
    <property type="project" value="UniProtKB-KW"/>
</dbReference>
<feature type="compositionally biased region" description="Low complexity" evidence="14">
    <location>
        <begin position="585"/>
        <end position="600"/>
    </location>
</feature>
<evidence type="ECO:0000256" key="4">
    <source>
        <dbReference type="ARBA" id="ARBA00022527"/>
    </source>
</evidence>
<reference evidence="16 17" key="1">
    <citation type="journal article" date="2016" name="Nat. Commun.">
        <title>Ectomycorrhizal ecology is imprinted in the genome of the dominant symbiotic fungus Cenococcum geophilum.</title>
        <authorList>
            <consortium name="DOE Joint Genome Institute"/>
            <person name="Peter M."/>
            <person name="Kohler A."/>
            <person name="Ohm R.A."/>
            <person name="Kuo A."/>
            <person name="Krutzmann J."/>
            <person name="Morin E."/>
            <person name="Arend M."/>
            <person name="Barry K.W."/>
            <person name="Binder M."/>
            <person name="Choi C."/>
            <person name="Clum A."/>
            <person name="Copeland A."/>
            <person name="Grisel N."/>
            <person name="Haridas S."/>
            <person name="Kipfer T."/>
            <person name="LaButti K."/>
            <person name="Lindquist E."/>
            <person name="Lipzen A."/>
            <person name="Maire R."/>
            <person name="Meier B."/>
            <person name="Mihaltcheva S."/>
            <person name="Molinier V."/>
            <person name="Murat C."/>
            <person name="Poggeler S."/>
            <person name="Quandt C.A."/>
            <person name="Sperisen C."/>
            <person name="Tritt A."/>
            <person name="Tisserant E."/>
            <person name="Crous P.W."/>
            <person name="Henrissat B."/>
            <person name="Nehls U."/>
            <person name="Egli S."/>
            <person name="Spatafora J.W."/>
            <person name="Grigoriev I.V."/>
            <person name="Martin F.M."/>
        </authorList>
    </citation>
    <scope>NUCLEOTIDE SEQUENCE [LARGE SCALE GENOMIC DNA]</scope>
    <source>
        <strain evidence="16 17">CBS 207.34</strain>
    </source>
</reference>
<dbReference type="GO" id="GO:0005634">
    <property type="term" value="C:nucleus"/>
    <property type="evidence" value="ECO:0007669"/>
    <property type="project" value="UniProtKB-SubCell"/>
</dbReference>
<comment type="subcellular location">
    <subcellularLocation>
        <location evidence="1">Nucleus</location>
    </subcellularLocation>
</comment>
<evidence type="ECO:0000256" key="10">
    <source>
        <dbReference type="ARBA" id="ARBA00023277"/>
    </source>
</evidence>
<dbReference type="PANTHER" id="PTHR24346:SF110">
    <property type="entry name" value="NON-SPECIFIC SERINE_THREONINE PROTEIN KINASE"/>
    <property type="match status" value="1"/>
</dbReference>
<dbReference type="PROSITE" id="PS00108">
    <property type="entry name" value="PROTEIN_KINASE_ST"/>
    <property type="match status" value="1"/>
</dbReference>
<dbReference type="SUPFAM" id="SSF103243">
    <property type="entry name" value="KA1-like"/>
    <property type="match status" value="1"/>
</dbReference>
<feature type="region of interest" description="Disordered" evidence="14">
    <location>
        <begin position="432"/>
        <end position="507"/>
    </location>
</feature>
<feature type="region of interest" description="Disordered" evidence="14">
    <location>
        <begin position="531"/>
        <end position="630"/>
    </location>
</feature>
<evidence type="ECO:0000256" key="12">
    <source>
        <dbReference type="ARBA" id="ARBA00048679"/>
    </source>
</evidence>
<evidence type="ECO:0000256" key="13">
    <source>
        <dbReference type="PROSITE-ProRule" id="PRU10141"/>
    </source>
</evidence>
<keyword evidence="4" id="KW-0723">Serine/threonine-protein kinase</keyword>
<proteinExistence type="inferred from homology"/>
<evidence type="ECO:0000256" key="3">
    <source>
        <dbReference type="ARBA" id="ARBA00012513"/>
    </source>
</evidence>
<dbReference type="FunFam" id="1.10.510.10:FF:000544">
    <property type="entry name" value="Non-specific serine/threonine protein kinase"/>
    <property type="match status" value="1"/>
</dbReference>
<feature type="region of interest" description="Disordered" evidence="14">
    <location>
        <begin position="690"/>
        <end position="712"/>
    </location>
</feature>
<dbReference type="PROSITE" id="PS50011">
    <property type="entry name" value="PROTEIN_KINASE_DOM"/>
    <property type="match status" value="1"/>
</dbReference>
<feature type="compositionally biased region" description="Low complexity" evidence="14">
    <location>
        <begin position="568"/>
        <end position="578"/>
    </location>
</feature>
<dbReference type="InterPro" id="IPR032270">
    <property type="entry name" value="AMPK_C"/>
</dbReference>
<dbReference type="PANTHER" id="PTHR24346">
    <property type="entry name" value="MAP/MICROTUBULE AFFINITY-REGULATING KINASE"/>
    <property type="match status" value="1"/>
</dbReference>
<evidence type="ECO:0000313" key="17">
    <source>
        <dbReference type="Proteomes" id="UP000250140"/>
    </source>
</evidence>
<dbReference type="Pfam" id="PF08587">
    <property type="entry name" value="UBA_2"/>
    <property type="match status" value="1"/>
</dbReference>
<dbReference type="EC" id="2.7.11.1" evidence="3"/>
<dbReference type="InterPro" id="IPR013896">
    <property type="entry name" value="SNF1_UBA"/>
</dbReference>
<organism evidence="16 17">
    <name type="scientific">Glonium stellatum</name>
    <dbReference type="NCBI Taxonomy" id="574774"/>
    <lineage>
        <taxon>Eukaryota</taxon>
        <taxon>Fungi</taxon>
        <taxon>Dikarya</taxon>
        <taxon>Ascomycota</taxon>
        <taxon>Pezizomycotina</taxon>
        <taxon>Dothideomycetes</taxon>
        <taxon>Pleosporomycetidae</taxon>
        <taxon>Gloniales</taxon>
        <taxon>Gloniaceae</taxon>
        <taxon>Glonium</taxon>
    </lineage>
</organism>
<accession>A0A8E2F767</accession>
<feature type="binding site" evidence="13">
    <location>
        <position position="40"/>
    </location>
    <ligand>
        <name>ATP</name>
        <dbReference type="ChEBI" id="CHEBI:30616"/>
    </ligand>
</feature>
<dbReference type="EMBL" id="KV749094">
    <property type="protein sequence ID" value="OCL11203.1"/>
    <property type="molecule type" value="Genomic_DNA"/>
</dbReference>
<keyword evidence="17" id="KW-1185">Reference proteome</keyword>
<evidence type="ECO:0000256" key="14">
    <source>
        <dbReference type="SAM" id="MobiDB-lite"/>
    </source>
</evidence>
<dbReference type="Gene3D" id="3.30.310.80">
    <property type="entry name" value="Kinase associated domain 1, KA1"/>
    <property type="match status" value="2"/>
</dbReference>
<dbReference type="Gene3D" id="1.10.510.10">
    <property type="entry name" value="Transferase(Phosphotransferase) domain 1"/>
    <property type="match status" value="1"/>
</dbReference>
<evidence type="ECO:0000256" key="2">
    <source>
        <dbReference type="ARBA" id="ARBA00006234"/>
    </source>
</evidence>
<dbReference type="Pfam" id="PF16579">
    <property type="entry name" value="AdenylateSensor"/>
    <property type="match status" value="1"/>
</dbReference>
<feature type="domain" description="Protein kinase" evidence="15">
    <location>
        <begin position="11"/>
        <end position="262"/>
    </location>
</feature>
<dbReference type="InterPro" id="IPR017441">
    <property type="entry name" value="Protein_kinase_ATP_BS"/>
</dbReference>
<evidence type="ECO:0000256" key="1">
    <source>
        <dbReference type="ARBA" id="ARBA00004123"/>
    </source>
</evidence>
<protein>
    <recommendedName>
        <fullName evidence="3">non-specific serine/threonine protein kinase</fullName>
        <ecNumber evidence="3">2.7.11.1</ecNumber>
    </recommendedName>
</protein>
<keyword evidence="7 16" id="KW-0418">Kinase</keyword>
<dbReference type="SMART" id="SM00220">
    <property type="entry name" value="S_TKc"/>
    <property type="match status" value="1"/>
</dbReference>
<name>A0A8E2F767_9PEZI</name>
<dbReference type="Pfam" id="PF00069">
    <property type="entry name" value="Pkinase"/>
    <property type="match status" value="1"/>
</dbReference>
<dbReference type="InterPro" id="IPR008271">
    <property type="entry name" value="Ser/Thr_kinase_AS"/>
</dbReference>
<evidence type="ECO:0000256" key="5">
    <source>
        <dbReference type="ARBA" id="ARBA00022679"/>
    </source>
</evidence>
<dbReference type="Gene3D" id="3.30.200.20">
    <property type="entry name" value="Phosphorylase Kinase, domain 1"/>
    <property type="match status" value="1"/>
</dbReference>
<dbReference type="InterPro" id="IPR000719">
    <property type="entry name" value="Prot_kinase_dom"/>
</dbReference>
<evidence type="ECO:0000256" key="9">
    <source>
        <dbReference type="ARBA" id="ARBA00023242"/>
    </source>
</evidence>
<evidence type="ECO:0000259" key="15">
    <source>
        <dbReference type="PROSITE" id="PS50011"/>
    </source>
</evidence>
<gene>
    <name evidence="16" type="ORF">AOQ84DRAFT_287675</name>
</gene>
<evidence type="ECO:0000256" key="11">
    <source>
        <dbReference type="ARBA" id="ARBA00047899"/>
    </source>
</evidence>
<comment type="similarity">
    <text evidence="2">Belongs to the protein kinase superfamily. CAMK Ser/Thr protein kinase family. SNF1 subfamily.</text>
</comment>
<keyword evidence="6 13" id="KW-0547">Nucleotide-binding</keyword>
<dbReference type="PROSITE" id="PS00107">
    <property type="entry name" value="PROTEIN_KINASE_ATP"/>
    <property type="match status" value="1"/>
</dbReference>
<dbReference type="InterPro" id="IPR011009">
    <property type="entry name" value="Kinase-like_dom_sf"/>
</dbReference>
<comment type="catalytic activity">
    <reaction evidence="11">
        <text>L-threonyl-[protein] + ATP = O-phospho-L-threonyl-[protein] + ADP + H(+)</text>
        <dbReference type="Rhea" id="RHEA:46608"/>
        <dbReference type="Rhea" id="RHEA-COMP:11060"/>
        <dbReference type="Rhea" id="RHEA-COMP:11605"/>
        <dbReference type="ChEBI" id="CHEBI:15378"/>
        <dbReference type="ChEBI" id="CHEBI:30013"/>
        <dbReference type="ChEBI" id="CHEBI:30616"/>
        <dbReference type="ChEBI" id="CHEBI:61977"/>
        <dbReference type="ChEBI" id="CHEBI:456216"/>
        <dbReference type="EC" id="2.7.11.1"/>
    </reaction>
</comment>
<dbReference type="CDD" id="cd14079">
    <property type="entry name" value="STKc_AMPK_alpha"/>
    <property type="match status" value="1"/>
</dbReference>
<evidence type="ECO:0000256" key="7">
    <source>
        <dbReference type="ARBA" id="ARBA00022777"/>
    </source>
</evidence>
<keyword evidence="10" id="KW-0119">Carbohydrate metabolism</keyword>
<feature type="compositionally biased region" description="Polar residues" evidence="14">
    <location>
        <begin position="452"/>
        <end position="463"/>
    </location>
</feature>
<dbReference type="GO" id="GO:0005737">
    <property type="term" value="C:cytoplasm"/>
    <property type="evidence" value="ECO:0007669"/>
    <property type="project" value="TreeGrafter"/>
</dbReference>